<reference evidence="1 2" key="1">
    <citation type="submission" date="2021-04" db="EMBL/GenBank/DDBJ databases">
        <title>Complete genome sequence of Stygiolobus sp. KN-1.</title>
        <authorList>
            <person name="Nakamura K."/>
            <person name="Sakai H."/>
            <person name="Kurosawa N."/>
        </authorList>
    </citation>
    <scope>NUCLEOTIDE SEQUENCE [LARGE SCALE GENOMIC DNA]</scope>
    <source>
        <strain evidence="1 2">KN-1</strain>
    </source>
</reference>
<organism evidence="1 2">
    <name type="scientific">Stygiolobus caldivivus</name>
    <dbReference type="NCBI Taxonomy" id="2824673"/>
    <lineage>
        <taxon>Archaea</taxon>
        <taxon>Thermoproteota</taxon>
        <taxon>Thermoprotei</taxon>
        <taxon>Sulfolobales</taxon>
        <taxon>Sulfolobaceae</taxon>
        <taxon>Stygiolobus</taxon>
    </lineage>
</organism>
<dbReference type="GeneID" id="66163144"/>
<evidence type="ECO:0000313" key="1">
    <source>
        <dbReference type="EMBL" id="BCU70130.1"/>
    </source>
</evidence>
<dbReference type="EMBL" id="AP024597">
    <property type="protein sequence ID" value="BCU70130.1"/>
    <property type="molecule type" value="Genomic_DNA"/>
</dbReference>
<proteinExistence type="predicted"/>
<accession>A0A8D5U6U5</accession>
<keyword evidence="2" id="KW-1185">Reference proteome</keyword>
<evidence type="ECO:0000313" key="2">
    <source>
        <dbReference type="Proteomes" id="UP000825123"/>
    </source>
</evidence>
<protein>
    <submittedName>
        <fullName evidence="1">Uncharacterized protein</fullName>
    </submittedName>
</protein>
<gene>
    <name evidence="1" type="ORF">KN1_14270</name>
</gene>
<sequence>MKVCIKYDLSVELDKESSECLTVVEVDREEKANGEVKFKANKFGIEYYSMVVRYDPEG</sequence>
<name>A0A8D5U6U5_9CREN</name>
<dbReference type="KEGG" id="csty:KN1_14270"/>
<dbReference type="Proteomes" id="UP000825123">
    <property type="component" value="Chromosome"/>
</dbReference>
<dbReference type="AlphaFoldDB" id="A0A8D5U6U5"/>
<dbReference type="RefSeq" id="WP_221286534.1">
    <property type="nucleotide sequence ID" value="NZ_AP024597.1"/>
</dbReference>